<evidence type="ECO:0000313" key="3">
    <source>
        <dbReference type="EMBL" id="KAF4354439.1"/>
    </source>
</evidence>
<dbReference type="InterPro" id="IPR025836">
    <property type="entry name" value="Zn_knuckle_CX2CX4HX4C"/>
</dbReference>
<accession>A0A7J6E9Q1</accession>
<proteinExistence type="predicted"/>
<keyword evidence="4" id="KW-1185">Reference proteome</keyword>
<organism evidence="3 4">
    <name type="scientific">Cannabis sativa</name>
    <name type="common">Hemp</name>
    <name type="synonym">Marijuana</name>
    <dbReference type="NCBI Taxonomy" id="3483"/>
    <lineage>
        <taxon>Eukaryota</taxon>
        <taxon>Viridiplantae</taxon>
        <taxon>Streptophyta</taxon>
        <taxon>Embryophyta</taxon>
        <taxon>Tracheophyta</taxon>
        <taxon>Spermatophyta</taxon>
        <taxon>Magnoliopsida</taxon>
        <taxon>eudicotyledons</taxon>
        <taxon>Gunneridae</taxon>
        <taxon>Pentapetalae</taxon>
        <taxon>rosids</taxon>
        <taxon>fabids</taxon>
        <taxon>Rosales</taxon>
        <taxon>Cannabaceae</taxon>
        <taxon>Cannabis</taxon>
    </lineage>
</organism>
<feature type="domain" description="Zinc knuckle CX2CX4HX4C" evidence="2">
    <location>
        <begin position="127"/>
        <end position="173"/>
    </location>
</feature>
<dbReference type="InterPro" id="IPR036691">
    <property type="entry name" value="Endo/exonu/phosph_ase_sf"/>
</dbReference>
<name>A0A7J6E9Q1_CANSA</name>
<reference evidence="3 4" key="1">
    <citation type="journal article" date="2020" name="bioRxiv">
        <title>Sequence and annotation of 42 cannabis genomes reveals extensive copy number variation in cannabinoid synthesis and pathogen resistance genes.</title>
        <authorList>
            <person name="Mckernan K.J."/>
            <person name="Helbert Y."/>
            <person name="Kane L.T."/>
            <person name="Ebling H."/>
            <person name="Zhang L."/>
            <person name="Liu B."/>
            <person name="Eaton Z."/>
            <person name="Mclaughlin S."/>
            <person name="Kingan S."/>
            <person name="Baybayan P."/>
            <person name="Concepcion G."/>
            <person name="Jordan M."/>
            <person name="Riva A."/>
            <person name="Barbazuk W."/>
            <person name="Harkins T."/>
        </authorList>
    </citation>
    <scope>NUCLEOTIDE SEQUENCE [LARGE SCALE GENOMIC DNA]</scope>
    <source>
        <strain evidence="4">cv. Jamaican Lion 4</strain>
        <tissue evidence="3">Leaf</tissue>
    </source>
</reference>
<evidence type="ECO:0000259" key="2">
    <source>
        <dbReference type="Pfam" id="PF14392"/>
    </source>
</evidence>
<dbReference type="PANTHER" id="PTHR33710:SF77">
    <property type="entry name" value="DNASE I-LIKE SUPERFAMILY PROTEIN"/>
    <property type="match status" value="1"/>
</dbReference>
<feature type="region of interest" description="Disordered" evidence="1">
    <location>
        <begin position="420"/>
        <end position="500"/>
    </location>
</feature>
<protein>
    <recommendedName>
        <fullName evidence="2">Zinc knuckle CX2CX4HX4C domain-containing protein</fullName>
    </recommendedName>
</protein>
<dbReference type="SUPFAM" id="SSF56219">
    <property type="entry name" value="DNase I-like"/>
    <property type="match status" value="1"/>
</dbReference>
<dbReference type="Pfam" id="PF14392">
    <property type="entry name" value="zf-CCHC_4"/>
    <property type="match status" value="1"/>
</dbReference>
<evidence type="ECO:0000313" key="4">
    <source>
        <dbReference type="Proteomes" id="UP000583929"/>
    </source>
</evidence>
<dbReference type="PANTHER" id="PTHR33710">
    <property type="entry name" value="BNAC02G09200D PROTEIN"/>
    <property type="match status" value="1"/>
</dbReference>
<sequence>MDPASVCDLFEELVQISQNDITFALNPGEVDEPQEANQSRCAERSSSSTLVCLWRVIGYNAWPAWLSPAEVRFDKTPIWVRIESIPPFYWNLSNLKELASKASPVYQLPPGIEDAVGMSNLRFRATIDINKPIFSGFFLRRQRLKDLWIQYKYERLHKLCFKCGVLTHDQSICFKSPTIIKDANGNVYPMFGVWLKSDSHERSTFSSPLAKWFQDWVLQKKLFHDSSLRNQVKIHKAIQNGEAAEIRECRRQLPGKKRIVSDDDEGSGEPNSDLVITQILLVYLPGIGEIAPFGNNSKSVSILDLQEATEKYATAKACNSGDEVSPTTLAQEEAMATIENISSLGETNMHHIVYNNPITPIENPVGEKPKPLQSKSLPVVPINPNVSLGDSSNQANELLGSMNTLMGRGREKPWMSNISKKLTPEELNDTTFSPRSNDHPKVSPWHRKGKEAVQTVPAAMGPRKRRGRPPKTQPPLAATPKSFKGGRKAKGSTGGKATSATQWHDRTFDLKLHFIDSHYVPSVGLLGGFGMCWMKGVSCNIQISSRYSIIGEISSDPPGIPWILVGTYKPPNSVDKELFWHKMGDYTLKTTHPILFLGDMNGTLRDSECFHYHGSVSRYSFDFRRMVDRAGLIDLGFQGPTFTWVKGSTNPRVGVAMKRARLDRGLASSEWIILFPQAIINHLAASESDHRPLLLDTMGGAICKGRQFKYENMWARDPQSFWVVKEAWKHRTHPNPMINFHKKGKATSRKLMS</sequence>
<dbReference type="AlphaFoldDB" id="A0A7J6E9Q1"/>
<comment type="caution">
    <text evidence="3">The sequence shown here is derived from an EMBL/GenBank/DDBJ whole genome shotgun (WGS) entry which is preliminary data.</text>
</comment>
<evidence type="ECO:0000256" key="1">
    <source>
        <dbReference type="SAM" id="MobiDB-lite"/>
    </source>
</evidence>
<dbReference type="Gene3D" id="3.60.10.10">
    <property type="entry name" value="Endonuclease/exonuclease/phosphatase"/>
    <property type="match status" value="1"/>
</dbReference>
<gene>
    <name evidence="3" type="ORF">G4B88_010063</name>
</gene>
<dbReference type="EMBL" id="JAATIQ010000479">
    <property type="protein sequence ID" value="KAF4354439.1"/>
    <property type="molecule type" value="Genomic_DNA"/>
</dbReference>
<dbReference type="Proteomes" id="UP000583929">
    <property type="component" value="Unassembled WGS sequence"/>
</dbReference>